<evidence type="ECO:0000256" key="13">
    <source>
        <dbReference type="ARBA" id="ARBA00023136"/>
    </source>
</evidence>
<keyword evidence="8 15" id="KW-0479">Metal-binding</keyword>
<dbReference type="InterPro" id="IPR053975">
    <property type="entry name" value="PFF1_C"/>
</dbReference>
<evidence type="ECO:0000259" key="19">
    <source>
        <dbReference type="Pfam" id="PF22250"/>
    </source>
</evidence>
<feature type="domain" description="Vacuolar membrane protease transmembrane" evidence="20">
    <location>
        <begin position="475"/>
        <end position="775"/>
    </location>
</feature>
<dbReference type="Pfam" id="PF22251">
    <property type="entry name" value="PFF1_TM"/>
    <property type="match status" value="1"/>
</dbReference>
<dbReference type="PANTHER" id="PTHR12147">
    <property type="entry name" value="METALLOPEPTIDASE M28 FAMILY MEMBER"/>
    <property type="match status" value="1"/>
</dbReference>
<evidence type="ECO:0000313" key="22">
    <source>
        <dbReference type="Proteomes" id="UP001265746"/>
    </source>
</evidence>
<evidence type="ECO:0000256" key="15">
    <source>
        <dbReference type="RuleBase" id="RU361240"/>
    </source>
</evidence>
<evidence type="ECO:0000256" key="5">
    <source>
        <dbReference type="ARBA" id="ARBA00022554"/>
    </source>
</evidence>
<dbReference type="GO" id="GO:0006508">
    <property type="term" value="P:proteolysis"/>
    <property type="evidence" value="ECO:0007669"/>
    <property type="project" value="UniProtKB-KW"/>
</dbReference>
<evidence type="ECO:0000256" key="1">
    <source>
        <dbReference type="ARBA" id="ARBA00001947"/>
    </source>
</evidence>
<feature type="region of interest" description="Disordered" evidence="16">
    <location>
        <begin position="624"/>
        <end position="662"/>
    </location>
</feature>
<evidence type="ECO:0000313" key="21">
    <source>
        <dbReference type="EMBL" id="KAK2602482.1"/>
    </source>
</evidence>
<dbReference type="GO" id="GO:0008235">
    <property type="term" value="F:metalloexopeptidase activity"/>
    <property type="evidence" value="ECO:0007669"/>
    <property type="project" value="InterPro"/>
</dbReference>
<protein>
    <recommendedName>
        <fullName evidence="15">Peptide hydrolase</fullName>
        <ecNumber evidence="15">3.4.-.-</ecNumber>
    </recommendedName>
</protein>
<keyword evidence="14" id="KW-0325">Glycoprotein</keyword>
<evidence type="ECO:0000256" key="14">
    <source>
        <dbReference type="ARBA" id="ARBA00023180"/>
    </source>
</evidence>
<dbReference type="InterPro" id="IPR053976">
    <property type="entry name" value="PFF1_TM"/>
</dbReference>
<feature type="transmembrane region" description="Helical" evidence="17">
    <location>
        <begin position="747"/>
        <end position="765"/>
    </location>
</feature>
<feature type="transmembrane region" description="Helical" evidence="17">
    <location>
        <begin position="708"/>
        <end position="727"/>
    </location>
</feature>
<evidence type="ECO:0000256" key="16">
    <source>
        <dbReference type="SAM" id="MobiDB-lite"/>
    </source>
</evidence>
<keyword evidence="7 17" id="KW-0812">Transmembrane</keyword>
<feature type="domain" description="Peptidase M28" evidence="18">
    <location>
        <begin position="193"/>
        <end position="363"/>
    </location>
</feature>
<dbReference type="InterPro" id="IPR048024">
    <property type="entry name" value="Fxna-like_M28_dom"/>
</dbReference>
<feature type="transmembrane region" description="Helical" evidence="17">
    <location>
        <begin position="572"/>
        <end position="593"/>
    </location>
</feature>
<dbReference type="GO" id="GO:0046872">
    <property type="term" value="F:metal ion binding"/>
    <property type="evidence" value="ECO:0007669"/>
    <property type="project" value="UniProtKB-KW"/>
</dbReference>
<evidence type="ECO:0000256" key="3">
    <source>
        <dbReference type="ARBA" id="ARBA00004128"/>
    </source>
</evidence>
<evidence type="ECO:0000259" key="20">
    <source>
        <dbReference type="Pfam" id="PF22251"/>
    </source>
</evidence>
<gene>
    <name evidence="21" type="ORF">N8I77_009010</name>
</gene>
<dbReference type="GO" id="GO:0005774">
    <property type="term" value="C:vacuolar membrane"/>
    <property type="evidence" value="ECO:0007669"/>
    <property type="project" value="UniProtKB-SubCell"/>
</dbReference>
<comment type="cofactor">
    <cofactor evidence="1">
        <name>Zn(2+)</name>
        <dbReference type="ChEBI" id="CHEBI:29105"/>
    </cofactor>
</comment>
<dbReference type="SUPFAM" id="SSF53187">
    <property type="entry name" value="Zn-dependent exopeptidases"/>
    <property type="match status" value="1"/>
</dbReference>
<evidence type="ECO:0000256" key="11">
    <source>
        <dbReference type="ARBA" id="ARBA00022989"/>
    </source>
</evidence>
<feature type="transmembrane region" description="Helical" evidence="17">
    <location>
        <begin position="501"/>
        <end position="520"/>
    </location>
</feature>
<dbReference type="FunFam" id="3.40.630.10:FF:000057">
    <property type="entry name" value="Vacuolar membrane protease"/>
    <property type="match status" value="1"/>
</dbReference>
<feature type="transmembrane region" description="Helical" evidence="17">
    <location>
        <begin position="777"/>
        <end position="796"/>
    </location>
</feature>
<evidence type="ECO:0000256" key="9">
    <source>
        <dbReference type="ARBA" id="ARBA00022801"/>
    </source>
</evidence>
<proteinExistence type="inferred from homology"/>
<dbReference type="PANTHER" id="PTHR12147:SF58">
    <property type="entry name" value="VACUOLAR MEMBRANE PROTEASE"/>
    <property type="match status" value="1"/>
</dbReference>
<name>A0AAD9W2S8_PHOAM</name>
<comment type="function">
    <text evidence="2">May be involved in vacuolar sorting and osmoregulation.</text>
</comment>
<evidence type="ECO:0000256" key="12">
    <source>
        <dbReference type="ARBA" id="ARBA00023049"/>
    </source>
</evidence>
<accession>A0AAD9W2S8</accession>
<evidence type="ECO:0000259" key="18">
    <source>
        <dbReference type="Pfam" id="PF04389"/>
    </source>
</evidence>
<evidence type="ECO:0000256" key="7">
    <source>
        <dbReference type="ARBA" id="ARBA00022692"/>
    </source>
</evidence>
<feature type="transmembrane region" description="Helical" evidence="17">
    <location>
        <begin position="541"/>
        <end position="560"/>
    </location>
</feature>
<dbReference type="CDD" id="cd03875">
    <property type="entry name" value="M28_Fxna_like"/>
    <property type="match status" value="1"/>
</dbReference>
<keyword evidence="6 15" id="KW-0645">Protease</keyword>
<evidence type="ECO:0000256" key="4">
    <source>
        <dbReference type="ARBA" id="ARBA00010918"/>
    </source>
</evidence>
<evidence type="ECO:0000256" key="2">
    <source>
        <dbReference type="ARBA" id="ARBA00003273"/>
    </source>
</evidence>
<dbReference type="InterPro" id="IPR045175">
    <property type="entry name" value="M28_fam"/>
</dbReference>
<organism evidence="21 22">
    <name type="scientific">Phomopsis amygdali</name>
    <name type="common">Fusicoccum amygdali</name>
    <dbReference type="NCBI Taxonomy" id="1214568"/>
    <lineage>
        <taxon>Eukaryota</taxon>
        <taxon>Fungi</taxon>
        <taxon>Dikarya</taxon>
        <taxon>Ascomycota</taxon>
        <taxon>Pezizomycotina</taxon>
        <taxon>Sordariomycetes</taxon>
        <taxon>Sordariomycetidae</taxon>
        <taxon>Diaporthales</taxon>
        <taxon>Diaporthaceae</taxon>
        <taxon>Diaporthe</taxon>
    </lineage>
</organism>
<comment type="subcellular location">
    <subcellularLocation>
        <location evidence="3">Vacuole membrane</location>
        <topology evidence="3">Multi-pass membrane protein</topology>
    </subcellularLocation>
</comment>
<feature type="transmembrane region" description="Helical" evidence="17">
    <location>
        <begin position="474"/>
        <end position="495"/>
    </location>
</feature>
<feature type="transmembrane region" description="Helical" evidence="17">
    <location>
        <begin position="415"/>
        <end position="437"/>
    </location>
</feature>
<keyword evidence="9 15" id="KW-0378">Hydrolase</keyword>
<evidence type="ECO:0000256" key="8">
    <source>
        <dbReference type="ARBA" id="ARBA00022723"/>
    </source>
</evidence>
<keyword evidence="10 15" id="KW-0862">Zinc</keyword>
<reference evidence="21" key="1">
    <citation type="submission" date="2023-06" db="EMBL/GenBank/DDBJ databases">
        <authorList>
            <person name="Noh H."/>
        </authorList>
    </citation>
    <scope>NUCLEOTIDE SEQUENCE</scope>
    <source>
        <strain evidence="21">DUCC20226</strain>
    </source>
</reference>
<comment type="caution">
    <text evidence="21">The sequence shown here is derived from an EMBL/GenBank/DDBJ whole genome shotgun (WGS) entry which is preliminary data.</text>
</comment>
<evidence type="ECO:0000256" key="10">
    <source>
        <dbReference type="ARBA" id="ARBA00022833"/>
    </source>
</evidence>
<dbReference type="InterPro" id="IPR007484">
    <property type="entry name" value="Peptidase_M28"/>
</dbReference>
<keyword evidence="5" id="KW-0926">Vacuole</keyword>
<dbReference type="EMBL" id="JAUJFL010000005">
    <property type="protein sequence ID" value="KAK2602482.1"/>
    <property type="molecule type" value="Genomic_DNA"/>
</dbReference>
<keyword evidence="22" id="KW-1185">Reference proteome</keyword>
<dbReference type="Pfam" id="PF04389">
    <property type="entry name" value="Peptidase_M28"/>
    <property type="match status" value="1"/>
</dbReference>
<dbReference type="EC" id="3.4.-.-" evidence="15"/>
<sequence>MNPFAFRPAQVTIWTTIVYLALLIPVIVLNESVPPAPSNPSPRTGINLTESWHDLATLTQGYHPYNSHKNDEVRNWLLLRIQQILDGNDADWVTEESIGKKPSNYSVRALKLSESRPEESSHNVTVFNDLMSNVTVRFGGLPGSHGSEEGQSGNAAYFEGTNVIVYIRGSLDEQGEWWKRKRNHVKLPIGKGGVMVNAHYDSVSTGFGATDDGIGVVTVLQLIKHFTTPGKQPKHGIVALLNNGEEDFLYGARAFGNSPLLPFVHTFLNLEGAGAGGRATLFRGTDKEVISAYAKSPDPFSTVISSDSFSLGAIKSQTDYVIFNGVYGQRGLDVAFYRPRAQYHTKDDDARHASQASLWHMLSSSIATLQDLSDRTFSGEVSEDTSSVVPNGRGSKAVWFDLFGKGFVLFNLRAMFAWSLTLLIATPLILILLTYLLQKKGKYYFFSNRVTVYEQPNSDSEDSERVKIGGLRGIFRFPLAISVSGALLFGAAFLVRKFNPYIIHSSVYSVWAMFVSLGYFSFWCIMRGAHVARPSALHRGYVNIWLFTLAWAVLVAVTVFEDRFDIAAGYPFVFLQSALFLTTLTSILELFALPNMKTYGQQLREEHENHDHLDEVPTSDAMITPGPDEVSSLASNEGADDASGREPPDVTTPLIARTGRGEDSQRTFATRYRRSIAAITDSATKKGGPDNKKALSGEQAWSENLPSWTWFIQFLILGPFMIILAAQNGLFLVDAMHQTGIEGSAAVFPYLLIAAFTILLLLPLMPFIHRLTYHIPLFLLCIFIATLVYNLVAFPFSPDNKYKAFWQQTIDLDTGDSIVKFGGVEEYLRLIISDLPSAAGKTVTCQKSTTRADVSDCVYDGKDVAPNVANNLPEGVPPVLGYGKLLDLDVARTGPSEAKFTINAKNTKSCVIKFARPIKNFSVAGGTGWDNRFGPIPEGGIDQVLLWRRDWNKTWEVHVEWDPEAETHQAHDEDGNQEVYVSPVDELKRSTVGLDGNVTCIWSDINTPGTIPALDEAIQYAPSWAVITKFAPGLVEGSKVFKI</sequence>
<dbReference type="AlphaFoldDB" id="A0AAD9W2S8"/>
<keyword evidence="11 17" id="KW-1133">Transmembrane helix</keyword>
<dbReference type="Proteomes" id="UP001265746">
    <property type="component" value="Unassembled WGS sequence"/>
</dbReference>
<evidence type="ECO:0000256" key="17">
    <source>
        <dbReference type="SAM" id="Phobius"/>
    </source>
</evidence>
<keyword evidence="12" id="KW-0482">Metalloprotease</keyword>
<keyword evidence="13 17" id="KW-0472">Membrane</keyword>
<feature type="domain" description="Vacuolar membrane protease C-terminal" evidence="19">
    <location>
        <begin position="803"/>
        <end position="1036"/>
    </location>
</feature>
<dbReference type="Pfam" id="PF22250">
    <property type="entry name" value="PFF1_C"/>
    <property type="match status" value="1"/>
</dbReference>
<dbReference type="Gene3D" id="3.40.630.10">
    <property type="entry name" value="Zn peptidases"/>
    <property type="match status" value="1"/>
</dbReference>
<comment type="similarity">
    <text evidence="4 15">Belongs to the peptidase M28 family.</text>
</comment>
<evidence type="ECO:0000256" key="6">
    <source>
        <dbReference type="ARBA" id="ARBA00022670"/>
    </source>
</evidence>